<reference evidence="14" key="1">
    <citation type="journal article" date="2019" name="Int. J. Syst. Evol. Microbiol.">
        <title>The Global Catalogue of Microorganisms (GCM) 10K type strain sequencing project: providing services to taxonomists for standard genome sequencing and annotation.</title>
        <authorList>
            <consortium name="The Broad Institute Genomics Platform"/>
            <consortium name="The Broad Institute Genome Sequencing Center for Infectious Disease"/>
            <person name="Wu L."/>
            <person name="Ma J."/>
        </authorList>
    </citation>
    <scope>NUCLEOTIDE SEQUENCE [LARGE SCALE GENOMIC DNA]</scope>
    <source>
        <strain evidence="14">CCUG 30340</strain>
    </source>
</reference>
<comment type="subcellular location">
    <subcellularLocation>
        <location evidence="2">Cell inner membrane</location>
        <topology evidence="2">Multi-pass membrane protein</topology>
    </subcellularLocation>
</comment>
<keyword evidence="7" id="KW-0997">Cell inner membrane</keyword>
<dbReference type="InterPro" id="IPR030922">
    <property type="entry name" value="LptF"/>
</dbReference>
<protein>
    <recommendedName>
        <fullName evidence="4">Lipopolysaccharide export system permease protein LptF</fullName>
    </recommendedName>
</protein>
<dbReference type="Pfam" id="PF03739">
    <property type="entry name" value="LptF_LptG"/>
    <property type="match status" value="1"/>
</dbReference>
<evidence type="ECO:0000313" key="14">
    <source>
        <dbReference type="Proteomes" id="UP001595886"/>
    </source>
</evidence>
<evidence type="ECO:0000256" key="6">
    <source>
        <dbReference type="ARBA" id="ARBA00022475"/>
    </source>
</evidence>
<evidence type="ECO:0000256" key="4">
    <source>
        <dbReference type="ARBA" id="ARBA00014213"/>
    </source>
</evidence>
<feature type="transmembrane region" description="Helical" evidence="12">
    <location>
        <begin position="300"/>
        <end position="321"/>
    </location>
</feature>
<keyword evidence="10 12" id="KW-0472">Membrane</keyword>
<feature type="transmembrane region" description="Helical" evidence="12">
    <location>
        <begin position="32"/>
        <end position="58"/>
    </location>
</feature>
<sequence length="393" mass="43038">MTDTHAKPSILRQSLAALRGSRWLRLRIVDRYLLGEVATSVLAASVILLLVMVGGAVADLLAKIARGRIPADLLFTLIGLRSVGALTILLPLAILLGVLLAYGRLWRDSEMAVLQSSGLDARGLLRPLALFALPAMVVLGVLSFWLAPAADRLSQRLMQEASRSLIVAGLEPGRFVDLPGRDGVIYVGEMSADGTQFKRMFIENERPDKQSGKTRIDVITATHGYLYHDADGIGRYIALQDGFRVEGKLGEDDFRLVRFARNDIKLPDGEGDANEISAKRSAPTGALLRASDDPVMRAELHWRLAAPLSVLVLTLLALPLSKSSPREPRYARLLLALLAWLVYYNGLLLGRSWISAGKLAPGFGLWWVYLPALALAAWLIWSSQRLRAPRRAA</sequence>
<feature type="transmembrane region" description="Helical" evidence="12">
    <location>
        <begin position="333"/>
        <end position="354"/>
    </location>
</feature>
<dbReference type="PANTHER" id="PTHR33529:SF7">
    <property type="entry name" value="LIPOPOLYSACCHARIDE EXPORT SYSTEM PERMEASE PROTEIN LPTF"/>
    <property type="match status" value="1"/>
</dbReference>
<comment type="caution">
    <text evidence="13">The sequence shown here is derived from an EMBL/GenBank/DDBJ whole genome shotgun (WGS) entry which is preliminary data.</text>
</comment>
<dbReference type="RefSeq" id="WP_380019278.1">
    <property type="nucleotide sequence ID" value="NZ_JBHSHD010000003.1"/>
</dbReference>
<evidence type="ECO:0000256" key="5">
    <source>
        <dbReference type="ARBA" id="ARBA00022448"/>
    </source>
</evidence>
<dbReference type="NCBIfam" id="TIGR04407">
    <property type="entry name" value="LptF_YjgP"/>
    <property type="match status" value="1"/>
</dbReference>
<feature type="transmembrane region" description="Helical" evidence="12">
    <location>
        <begin position="360"/>
        <end position="381"/>
    </location>
</feature>
<feature type="transmembrane region" description="Helical" evidence="12">
    <location>
        <begin position="78"/>
        <end position="103"/>
    </location>
</feature>
<comment type="function">
    <text evidence="1">Part of the ABC transporter complex LptBFG involved in the translocation of lipopolysaccharide (LPS) from the inner membrane to the outer membrane.</text>
</comment>
<evidence type="ECO:0000256" key="12">
    <source>
        <dbReference type="SAM" id="Phobius"/>
    </source>
</evidence>
<dbReference type="Proteomes" id="UP001595886">
    <property type="component" value="Unassembled WGS sequence"/>
</dbReference>
<evidence type="ECO:0000256" key="11">
    <source>
        <dbReference type="ARBA" id="ARBA00026081"/>
    </source>
</evidence>
<keyword evidence="14" id="KW-1185">Reference proteome</keyword>
<evidence type="ECO:0000256" key="9">
    <source>
        <dbReference type="ARBA" id="ARBA00022989"/>
    </source>
</evidence>
<dbReference type="PANTHER" id="PTHR33529">
    <property type="entry name" value="SLR0882 PROTEIN-RELATED"/>
    <property type="match status" value="1"/>
</dbReference>
<name>A0ABV9QR34_9GAMM</name>
<keyword evidence="9 12" id="KW-1133">Transmembrane helix</keyword>
<evidence type="ECO:0000256" key="7">
    <source>
        <dbReference type="ARBA" id="ARBA00022519"/>
    </source>
</evidence>
<accession>A0ABV9QR34</accession>
<proteinExistence type="inferred from homology"/>
<feature type="transmembrane region" description="Helical" evidence="12">
    <location>
        <begin position="124"/>
        <end position="147"/>
    </location>
</feature>
<evidence type="ECO:0000256" key="2">
    <source>
        <dbReference type="ARBA" id="ARBA00004429"/>
    </source>
</evidence>
<keyword evidence="8 12" id="KW-0812">Transmembrane</keyword>
<gene>
    <name evidence="13" type="primary">lptF</name>
    <name evidence="13" type="ORF">ACFO6Q_04200</name>
</gene>
<comment type="subunit">
    <text evidence="11">Component of the lipopolysaccharide transport and assembly complex. The LptBFG transporter is composed of two ATP-binding proteins (LptB) and two transmembrane proteins (LptF and LptG).</text>
</comment>
<comment type="similarity">
    <text evidence="3">Belongs to the LptF/LptG family.</text>
</comment>
<dbReference type="InterPro" id="IPR005495">
    <property type="entry name" value="LptG/LptF_permease"/>
</dbReference>
<evidence type="ECO:0000313" key="13">
    <source>
        <dbReference type="EMBL" id="MFC4819510.1"/>
    </source>
</evidence>
<evidence type="ECO:0000256" key="8">
    <source>
        <dbReference type="ARBA" id="ARBA00022692"/>
    </source>
</evidence>
<evidence type="ECO:0000256" key="1">
    <source>
        <dbReference type="ARBA" id="ARBA00002265"/>
    </source>
</evidence>
<keyword evidence="5" id="KW-0813">Transport</keyword>
<organism evidence="13 14">
    <name type="scientific">Dokdonella ginsengisoli</name>
    <dbReference type="NCBI Taxonomy" id="363846"/>
    <lineage>
        <taxon>Bacteria</taxon>
        <taxon>Pseudomonadati</taxon>
        <taxon>Pseudomonadota</taxon>
        <taxon>Gammaproteobacteria</taxon>
        <taxon>Lysobacterales</taxon>
        <taxon>Rhodanobacteraceae</taxon>
        <taxon>Dokdonella</taxon>
    </lineage>
</organism>
<evidence type="ECO:0000256" key="10">
    <source>
        <dbReference type="ARBA" id="ARBA00023136"/>
    </source>
</evidence>
<keyword evidence="6" id="KW-1003">Cell membrane</keyword>
<dbReference type="EMBL" id="JBHSHD010000003">
    <property type="protein sequence ID" value="MFC4819510.1"/>
    <property type="molecule type" value="Genomic_DNA"/>
</dbReference>
<evidence type="ECO:0000256" key="3">
    <source>
        <dbReference type="ARBA" id="ARBA00007725"/>
    </source>
</evidence>